<evidence type="ECO:0000313" key="1">
    <source>
        <dbReference type="EMBL" id="KDB53399.1"/>
    </source>
</evidence>
<dbReference type="EMBL" id="AZRA01000025">
    <property type="protein sequence ID" value="KDB53399.1"/>
    <property type="molecule type" value="Genomic_DNA"/>
</dbReference>
<protein>
    <submittedName>
        <fullName evidence="1">Uncharacterized protein</fullName>
    </submittedName>
</protein>
<gene>
    <name evidence="1" type="ORF">X805_09840</name>
</gene>
<proteinExistence type="predicted"/>
<name>A0A059KQ88_9BURK</name>
<sequence length="38" mass="4281">MLHRARRPPLLGAVTAASRAPRPPRVFRSIRCAHLVHI</sequence>
<dbReference type="AlphaFoldDB" id="A0A059KQ88"/>
<reference evidence="1 2" key="1">
    <citation type="journal article" date="2014" name="FEMS Microbiol. Ecol.">
        <title>Sphaerotilus natans encrusted with nanoball-shaped Fe(III) oxide minerals formed by nitrate-reducing mixotrophic Fe(II) oxidation.</title>
        <authorList>
            <person name="Park S."/>
            <person name="Kim D.H."/>
            <person name="Lee J.H."/>
            <person name="Hur H.G."/>
        </authorList>
    </citation>
    <scope>NUCLEOTIDE SEQUENCE [LARGE SCALE GENOMIC DNA]</scope>
    <source>
        <strain evidence="1 2">DSM 6575</strain>
    </source>
</reference>
<organism evidence="1 2">
    <name type="scientific">Sphaerotilus natans subsp. natans DSM 6575</name>
    <dbReference type="NCBI Taxonomy" id="1286631"/>
    <lineage>
        <taxon>Bacteria</taxon>
        <taxon>Pseudomonadati</taxon>
        <taxon>Pseudomonadota</taxon>
        <taxon>Betaproteobacteria</taxon>
        <taxon>Burkholderiales</taxon>
        <taxon>Sphaerotilaceae</taxon>
        <taxon>Sphaerotilus</taxon>
    </lineage>
</organism>
<keyword evidence="2" id="KW-1185">Reference proteome</keyword>
<accession>A0A059KQ88</accession>
<dbReference type="Proteomes" id="UP000026714">
    <property type="component" value="Unassembled WGS sequence"/>
</dbReference>
<evidence type="ECO:0000313" key="2">
    <source>
        <dbReference type="Proteomes" id="UP000026714"/>
    </source>
</evidence>
<comment type="caution">
    <text evidence="1">The sequence shown here is derived from an EMBL/GenBank/DDBJ whole genome shotgun (WGS) entry which is preliminary data.</text>
</comment>